<feature type="compositionally biased region" description="Low complexity" evidence="2">
    <location>
        <begin position="236"/>
        <end position="262"/>
    </location>
</feature>
<feature type="region of interest" description="Disordered" evidence="2">
    <location>
        <begin position="1257"/>
        <end position="1324"/>
    </location>
</feature>
<feature type="region of interest" description="Disordered" evidence="2">
    <location>
        <begin position="503"/>
        <end position="607"/>
    </location>
</feature>
<feature type="compositionally biased region" description="Polar residues" evidence="2">
    <location>
        <begin position="162"/>
        <end position="176"/>
    </location>
</feature>
<dbReference type="GO" id="GO:0070823">
    <property type="term" value="C:HDA1 complex"/>
    <property type="evidence" value="ECO:0007669"/>
    <property type="project" value="InterPro"/>
</dbReference>
<accession>A0A9N9LRG8</accession>
<feature type="compositionally biased region" description="Polar residues" evidence="2">
    <location>
        <begin position="301"/>
        <end position="329"/>
    </location>
</feature>
<keyword evidence="5" id="KW-1185">Reference proteome</keyword>
<feature type="compositionally biased region" description="Basic and acidic residues" evidence="2">
    <location>
        <begin position="177"/>
        <end position="189"/>
    </location>
</feature>
<evidence type="ECO:0000259" key="3">
    <source>
        <dbReference type="PROSITE" id="PS50013"/>
    </source>
</evidence>
<dbReference type="Proteomes" id="UP000701801">
    <property type="component" value="Unassembled WGS sequence"/>
</dbReference>
<feature type="compositionally biased region" description="Basic residues" evidence="2">
    <location>
        <begin position="139"/>
        <end position="159"/>
    </location>
</feature>
<protein>
    <recommendedName>
        <fullName evidence="3">Chromo domain-containing protein</fullName>
    </recommendedName>
</protein>
<dbReference type="Gene3D" id="3.40.50.12360">
    <property type="match status" value="1"/>
</dbReference>
<dbReference type="InterPro" id="IPR016197">
    <property type="entry name" value="Chromo-like_dom_sf"/>
</dbReference>
<dbReference type="PROSITE" id="PS50013">
    <property type="entry name" value="CHROMO_2"/>
    <property type="match status" value="1"/>
</dbReference>
<comment type="subunit">
    <text evidence="1">Component of the NuA4 histone acetyltransferase complex.</text>
</comment>
<dbReference type="SUPFAM" id="SSF54160">
    <property type="entry name" value="Chromo domain-like"/>
    <property type="match status" value="1"/>
</dbReference>
<feature type="region of interest" description="Disordered" evidence="2">
    <location>
        <begin position="106"/>
        <end position="490"/>
    </location>
</feature>
<dbReference type="OrthoDB" id="3647690at2759"/>
<feature type="compositionally biased region" description="Polar residues" evidence="2">
    <location>
        <begin position="120"/>
        <end position="133"/>
    </location>
</feature>
<dbReference type="InterPro" id="IPR000953">
    <property type="entry name" value="Chromo/chromo_shadow_dom"/>
</dbReference>
<organism evidence="4 5">
    <name type="scientific">Hymenoscyphus albidus</name>
    <dbReference type="NCBI Taxonomy" id="595503"/>
    <lineage>
        <taxon>Eukaryota</taxon>
        <taxon>Fungi</taxon>
        <taxon>Dikarya</taxon>
        <taxon>Ascomycota</taxon>
        <taxon>Pezizomycotina</taxon>
        <taxon>Leotiomycetes</taxon>
        <taxon>Helotiales</taxon>
        <taxon>Helotiaceae</taxon>
        <taxon>Hymenoscyphus</taxon>
    </lineage>
</organism>
<feature type="compositionally biased region" description="Polar residues" evidence="2">
    <location>
        <begin position="503"/>
        <end position="516"/>
    </location>
</feature>
<dbReference type="InterPro" id="IPR038609">
    <property type="entry name" value="HDA1_su2/3_sf"/>
</dbReference>
<proteinExistence type="predicted"/>
<feature type="compositionally biased region" description="Low complexity" evidence="2">
    <location>
        <begin position="472"/>
        <end position="490"/>
    </location>
</feature>
<comment type="caution">
    <text evidence="4">The sequence shown here is derived from an EMBL/GenBank/DDBJ whole genome shotgun (WGS) entry which is preliminary data.</text>
</comment>
<feature type="region of interest" description="Disordered" evidence="2">
    <location>
        <begin position="633"/>
        <end position="674"/>
    </location>
</feature>
<feature type="region of interest" description="Disordered" evidence="2">
    <location>
        <begin position="1"/>
        <end position="53"/>
    </location>
</feature>
<feature type="compositionally biased region" description="Pro residues" evidence="2">
    <location>
        <begin position="640"/>
        <end position="651"/>
    </location>
</feature>
<reference evidence="4" key="1">
    <citation type="submission" date="2021-07" db="EMBL/GenBank/DDBJ databases">
        <authorList>
            <person name="Durling M."/>
        </authorList>
    </citation>
    <scope>NUCLEOTIDE SEQUENCE</scope>
</reference>
<dbReference type="EMBL" id="CAJVRM010000262">
    <property type="protein sequence ID" value="CAG8978513.1"/>
    <property type="molecule type" value="Genomic_DNA"/>
</dbReference>
<gene>
    <name evidence="4" type="ORF">HYALB_00005089</name>
</gene>
<feature type="compositionally biased region" description="Basic and acidic residues" evidence="2">
    <location>
        <begin position="1"/>
        <end position="13"/>
    </location>
</feature>
<dbReference type="GO" id="GO:0006338">
    <property type="term" value="P:chromatin remodeling"/>
    <property type="evidence" value="ECO:0007669"/>
    <property type="project" value="UniProtKB-ARBA"/>
</dbReference>
<evidence type="ECO:0000313" key="5">
    <source>
        <dbReference type="Proteomes" id="UP000701801"/>
    </source>
</evidence>
<sequence length="1324" mass="146408">MEREGQRVEEERSKRSKSKSITTFTRDPPLLSSPAKKKKPITKDKSAESDPEYWKINRIQEEKISKGTIWYLIDWADHPVTGEVYPSSWEPAANVTETAIREWNLRKIAQEPKREKRLSQDPSSPTVPNSTSKPAGAVNRKRNRKRSLTPPQQKKKPRKAGTSETARFQSVSLENHNSQERPTEIKDSYEEPSSSATSVRAVYQARVEIPPIPNTFNRAAYSPVPLSSSQPSEKYSQNLSDTTQSQLQTQSQTFDQFSSSQQKLVREEVESSDEELPQPLVRRPARSRKVLREEVVVIPDSQDTGSSPTFKATLQADTRSSDLSAAAQHSSRDEATVAFESQPGTGPFALKAPSGSVEDPISHSQLSESRPHSYPGVEVPSQREKTGPALRVKPVQQEPSLESQEFQTQVPFSTQTSDITESGNGELVLTESDASHFIPVQESAGTESQQRQPSGSASLVPSLQAVSETVLRSSASAPQSWSQSHSISRPVLLQTVTKDIDSLQANCDTASESSPTSPQPNSPVAVRSRSQTVQYRQQSSPIQSDPVVQPSSDASTKDISARQNSSSSESLSREDKGKVPQSGLIQSIERASESLSPSKMEDFSDASQDTRALLKAARMKAVEKRMAERLVARSTSTLPATPPAPEVPSQPLPLRETIPPPSPKTSERASEEPEFDAIPKTLVPLQDGDCLIPLPLMASIRDGYVQTIKNNKQARLDFIEYGNDAEVVERIDMMLDELEKQCDHPDLNADDYTSQRELPPEIQGRYAETVSTKCFFVGELIRAMRESDKHLVILSRPGRMLEILQGLLIRHQFSKRVGDGNTYLPTAGSLRVTLLGLDYEEREEQSLEPASLVVVFSPSSNLSQYSALRRNPASLTLAPLASLVITHSIEHLNLCIDQATPPNERYFLLINFLSQIQDQVGKLDSEHPLIEETALDLAASIMDDSQQLPVWGMPPIDVASFASRSTPAHPSNQVAGAMMGPDGSATNNEVASAKRQFNVEENAVDARKRQKLLDGHDQPDMTAPLASTMIAANTDCPQHSQRIRELMKALEEKDKIISQKSKLNTNLGAEIVDLKRGITIIYPKFYESLNDAKKCSREADESKKSEDILRRKYDALVSQHDQLKAQKTAVDTQLAAAREESRNSSDPLVAEMSRVNEKNTALQAEIEKLKKQRESDAKELEFIRNQYQDASSAAGEANAKNRSLEAEVVELRKRADENSVLIHQIAKDTAVDQYTDAIHALQGENAELNNELKRAYEDSRQRRVRTTRGASTPRSPRMAPGTMSPRNVGRTMGGSRAGSPAPGEPNRGNFFEGSAVFKQRGRFQ</sequence>
<feature type="domain" description="Chromo" evidence="3">
    <location>
        <begin position="54"/>
        <end position="124"/>
    </location>
</feature>
<name>A0A9N9LRG8_9HELO</name>
<feature type="compositionally biased region" description="Polar residues" evidence="2">
    <location>
        <begin position="397"/>
        <end position="423"/>
    </location>
</feature>
<feature type="compositionally biased region" description="Polar residues" evidence="2">
    <location>
        <begin position="528"/>
        <end position="543"/>
    </location>
</feature>
<evidence type="ECO:0000256" key="2">
    <source>
        <dbReference type="SAM" id="MobiDB-lite"/>
    </source>
</evidence>
<evidence type="ECO:0000256" key="1">
    <source>
        <dbReference type="ARBA" id="ARBA00011353"/>
    </source>
</evidence>
<feature type="compositionally biased region" description="Basic and acidic residues" evidence="2">
    <location>
        <begin position="106"/>
        <end position="119"/>
    </location>
</feature>
<dbReference type="Gene3D" id="2.40.50.40">
    <property type="match status" value="1"/>
</dbReference>
<dbReference type="InterPro" id="IPR021006">
    <property type="entry name" value="Hda2/3"/>
</dbReference>
<feature type="compositionally biased region" description="Polar residues" evidence="2">
    <location>
        <begin position="225"/>
        <end position="235"/>
    </location>
</feature>
<feature type="compositionally biased region" description="Basic and acidic residues" evidence="2">
    <location>
        <begin position="41"/>
        <end position="53"/>
    </location>
</feature>
<dbReference type="Pfam" id="PF11496">
    <property type="entry name" value="HDA2-3"/>
    <property type="match status" value="1"/>
</dbReference>
<feature type="compositionally biased region" description="Polar residues" evidence="2">
    <location>
        <begin position="443"/>
        <end position="471"/>
    </location>
</feature>
<evidence type="ECO:0000313" key="4">
    <source>
        <dbReference type="EMBL" id="CAG8978513.1"/>
    </source>
</evidence>